<dbReference type="InterPro" id="IPR000182">
    <property type="entry name" value="GNAT_dom"/>
</dbReference>
<protein>
    <submittedName>
        <fullName evidence="2">GNAT family N-acetyltransferase</fullName>
    </submittedName>
</protein>
<dbReference type="Proteomes" id="UP000641646">
    <property type="component" value="Unassembled WGS sequence"/>
</dbReference>
<comment type="caution">
    <text evidence="2">The sequence shown here is derived from an EMBL/GenBank/DDBJ whole genome shotgun (WGS) entry which is preliminary data.</text>
</comment>
<gene>
    <name evidence="2" type="ORF">H6G03_20410</name>
</gene>
<name>A0A926VHS9_9CYAN</name>
<dbReference type="CDD" id="cd04301">
    <property type="entry name" value="NAT_SF"/>
    <property type="match status" value="1"/>
</dbReference>
<feature type="domain" description="N-acetyltransferase" evidence="1">
    <location>
        <begin position="16"/>
        <end position="157"/>
    </location>
</feature>
<evidence type="ECO:0000313" key="3">
    <source>
        <dbReference type="Proteomes" id="UP000641646"/>
    </source>
</evidence>
<evidence type="ECO:0000259" key="1">
    <source>
        <dbReference type="PROSITE" id="PS51186"/>
    </source>
</evidence>
<dbReference type="PROSITE" id="PS51186">
    <property type="entry name" value="GNAT"/>
    <property type="match status" value="1"/>
</dbReference>
<reference evidence="2" key="2">
    <citation type="submission" date="2020-08" db="EMBL/GenBank/DDBJ databases">
        <authorList>
            <person name="Chen M."/>
            <person name="Teng W."/>
            <person name="Zhao L."/>
            <person name="Hu C."/>
            <person name="Zhou Y."/>
            <person name="Han B."/>
            <person name="Song L."/>
            <person name="Shu W."/>
        </authorList>
    </citation>
    <scope>NUCLEOTIDE SEQUENCE</scope>
    <source>
        <strain evidence="2">FACHB-1375</strain>
    </source>
</reference>
<dbReference type="AlphaFoldDB" id="A0A926VHS9"/>
<organism evidence="2 3">
    <name type="scientific">Aerosakkonema funiforme FACHB-1375</name>
    <dbReference type="NCBI Taxonomy" id="2949571"/>
    <lineage>
        <taxon>Bacteria</taxon>
        <taxon>Bacillati</taxon>
        <taxon>Cyanobacteriota</taxon>
        <taxon>Cyanophyceae</taxon>
        <taxon>Oscillatoriophycideae</taxon>
        <taxon>Aerosakkonematales</taxon>
        <taxon>Aerosakkonemataceae</taxon>
        <taxon>Aerosakkonema</taxon>
    </lineage>
</organism>
<sequence>MQRYPIKSRETVEVKIEVIDEKSPHLQTVIALGDANRKTVGFLADTAFVDHARRGNIFVAVDSQGECIGYVLYEYTRRHNRHRLVHLCVAPAHRGKGVAKFLIDYLKQITKESNGIGLHCREDFKLEKMWSRLGFVAKYDKPGKNKEGKLLIYWWFDHGHADLFDAAPTQKLESRLCVVIDTQIFEEIYIDKETDFAESKSLFADWLQTELELCITDEIFNKIILLKDSKERNKQRNFARQKFTRLRSQQNFDSVVTSLSSLLSDKEAAIDEIEVRHLARTIASDSQVFVTLDSKLLELSSEIYEHFRVSIIRPNDLITQLDELRRKLDYQPVRLAGTTHLEQIPVQKGQEDLLSNYFQCEEQGETKAEFQQQLRRFLAESDKFECWVVREEENQPLALVVYGRQKKHELEIPMLRVENNPLSGTLVRHLIFKSILRSAREQRQFTRISDSYLAESVMTAIQESSSFRRVTNGWLKINLALAETASELSQRLITLGSTLGEEYQICLQFAESLNTENILTDVQASVDIERFLFPAKIIDADIPTFIIPIQPKWAADLFDEGLANQTLFGAKPELAFNREAVYYGAIQNLRRLQAPCRILWYVSGTQGERKGKGFREVQSVRACSYVDEVIIGKPKELYQRFQRLGVYKLSDIEKVKRDKHGNIMAIRFSDIELFDTPIMLETIRRICGKDYDFQWAEKNRNECFIKVYNLGIHTSQKS</sequence>
<keyword evidence="3" id="KW-1185">Reference proteome</keyword>
<dbReference type="InterPro" id="IPR016181">
    <property type="entry name" value="Acyl_CoA_acyltransferase"/>
</dbReference>
<dbReference type="SUPFAM" id="SSF55729">
    <property type="entry name" value="Acyl-CoA N-acyltransferases (Nat)"/>
    <property type="match status" value="1"/>
</dbReference>
<dbReference type="Pfam" id="PF00583">
    <property type="entry name" value="Acetyltransf_1"/>
    <property type="match status" value="1"/>
</dbReference>
<evidence type="ECO:0000313" key="2">
    <source>
        <dbReference type="EMBL" id="MBD2183393.1"/>
    </source>
</evidence>
<dbReference type="Gene3D" id="3.40.630.30">
    <property type="match status" value="1"/>
</dbReference>
<dbReference type="GO" id="GO:0016747">
    <property type="term" value="F:acyltransferase activity, transferring groups other than amino-acyl groups"/>
    <property type="evidence" value="ECO:0007669"/>
    <property type="project" value="InterPro"/>
</dbReference>
<proteinExistence type="predicted"/>
<reference evidence="2" key="1">
    <citation type="journal article" date="2015" name="ISME J.">
        <title>Draft Genome Sequence of Streptomyces incarnatus NRRL8089, which Produces the Nucleoside Antibiotic Sinefungin.</title>
        <authorList>
            <person name="Oshima K."/>
            <person name="Hattori M."/>
            <person name="Shimizu H."/>
            <person name="Fukuda K."/>
            <person name="Nemoto M."/>
            <person name="Inagaki K."/>
            <person name="Tamura T."/>
        </authorList>
    </citation>
    <scope>NUCLEOTIDE SEQUENCE</scope>
    <source>
        <strain evidence="2">FACHB-1375</strain>
    </source>
</reference>
<accession>A0A926VHS9</accession>
<dbReference type="EMBL" id="JACJPW010000054">
    <property type="protein sequence ID" value="MBD2183393.1"/>
    <property type="molecule type" value="Genomic_DNA"/>
</dbReference>